<proteinExistence type="predicted"/>
<sequence length="109" mass="12069">MPEMGHGHCTSGTKDSNGNLSSSEAGSYHSKVKIPIIDYLKFLRLERLDEVQDILTSNDIHTHKIFSSTSSLNRKEVLSLGLTLGVVTKLFDNVARFEKYLSGNNSNNV</sequence>
<keyword evidence="3" id="KW-1185">Reference proteome</keyword>
<reference evidence="2 3" key="1">
    <citation type="submission" date="2015-08" db="EMBL/GenBank/DDBJ databases">
        <title>Next Generation Sequencing and Analysis of the Genome of Puccinia sorghi L Schw, the Causal Agent of Maize Common Rust.</title>
        <authorList>
            <person name="Rochi L."/>
            <person name="Burguener G."/>
            <person name="Darino M."/>
            <person name="Turjanski A."/>
            <person name="Kreff E."/>
            <person name="Dieguez M.J."/>
            <person name="Sacco F."/>
        </authorList>
    </citation>
    <scope>NUCLEOTIDE SEQUENCE [LARGE SCALE GENOMIC DNA]</scope>
    <source>
        <strain evidence="2 3">RO10H11247</strain>
    </source>
</reference>
<feature type="region of interest" description="Disordered" evidence="1">
    <location>
        <begin position="1"/>
        <end position="27"/>
    </location>
</feature>
<dbReference type="AlphaFoldDB" id="A0A0L6UIQ7"/>
<dbReference type="EMBL" id="LAVV01011506">
    <property type="protein sequence ID" value="KNZ47705.1"/>
    <property type="molecule type" value="Genomic_DNA"/>
</dbReference>
<evidence type="ECO:0000313" key="3">
    <source>
        <dbReference type="Proteomes" id="UP000037035"/>
    </source>
</evidence>
<feature type="compositionally biased region" description="Polar residues" evidence="1">
    <location>
        <begin position="10"/>
        <end position="25"/>
    </location>
</feature>
<organism evidence="2 3">
    <name type="scientific">Puccinia sorghi</name>
    <dbReference type="NCBI Taxonomy" id="27349"/>
    <lineage>
        <taxon>Eukaryota</taxon>
        <taxon>Fungi</taxon>
        <taxon>Dikarya</taxon>
        <taxon>Basidiomycota</taxon>
        <taxon>Pucciniomycotina</taxon>
        <taxon>Pucciniomycetes</taxon>
        <taxon>Pucciniales</taxon>
        <taxon>Pucciniaceae</taxon>
        <taxon>Puccinia</taxon>
    </lineage>
</organism>
<evidence type="ECO:0000313" key="2">
    <source>
        <dbReference type="EMBL" id="KNZ47705.1"/>
    </source>
</evidence>
<dbReference type="Proteomes" id="UP000037035">
    <property type="component" value="Unassembled WGS sequence"/>
</dbReference>
<comment type="caution">
    <text evidence="2">The sequence shown here is derived from an EMBL/GenBank/DDBJ whole genome shotgun (WGS) entry which is preliminary data.</text>
</comment>
<evidence type="ECO:0000256" key="1">
    <source>
        <dbReference type="SAM" id="MobiDB-lite"/>
    </source>
</evidence>
<accession>A0A0L6UIQ7</accession>
<dbReference type="VEuPathDB" id="FungiDB:VP01_6208g1"/>
<protein>
    <submittedName>
        <fullName evidence="2">Uncharacterized protein</fullName>
    </submittedName>
</protein>
<name>A0A0L6UIQ7_9BASI</name>
<gene>
    <name evidence="2" type="ORF">VP01_6208g1</name>
</gene>